<name>E1SQP6_FERBD</name>
<gene>
    <name evidence="7" type="ordered locus">Fbal_1640</name>
</gene>
<dbReference type="GeneID" id="67181849"/>
<dbReference type="RefSeq" id="WP_013345150.1">
    <property type="nucleotide sequence ID" value="NC_014541.1"/>
</dbReference>
<proteinExistence type="predicted"/>
<feature type="transmembrane region" description="Helical" evidence="5">
    <location>
        <begin position="229"/>
        <end position="250"/>
    </location>
</feature>
<evidence type="ECO:0000256" key="5">
    <source>
        <dbReference type="SAM" id="Phobius"/>
    </source>
</evidence>
<feature type="transmembrane region" description="Helical" evidence="5">
    <location>
        <begin position="117"/>
        <end position="136"/>
    </location>
</feature>
<dbReference type="InterPro" id="IPR037185">
    <property type="entry name" value="EmrE-like"/>
</dbReference>
<feature type="transmembrane region" description="Helical" evidence="5">
    <location>
        <begin position="256"/>
        <end position="275"/>
    </location>
</feature>
<evidence type="ECO:0000313" key="7">
    <source>
        <dbReference type="EMBL" id="ADN75844.1"/>
    </source>
</evidence>
<comment type="subcellular location">
    <subcellularLocation>
        <location evidence="1">Membrane</location>
        <topology evidence="1">Multi-pass membrane protein</topology>
    </subcellularLocation>
</comment>
<dbReference type="InterPro" id="IPR000620">
    <property type="entry name" value="EamA_dom"/>
</dbReference>
<keyword evidence="8" id="KW-1185">Reference proteome</keyword>
<feature type="domain" description="EamA" evidence="6">
    <location>
        <begin position="143"/>
        <end position="273"/>
    </location>
</feature>
<feature type="transmembrane region" description="Helical" evidence="5">
    <location>
        <begin position="66"/>
        <end position="84"/>
    </location>
</feature>
<reference evidence="7 8" key="1">
    <citation type="journal article" date="2010" name="Stand. Genomic Sci.">
        <title>Complete genome sequence of Ferrimonas balearica type strain (PAT).</title>
        <authorList>
            <person name="Nolan M."/>
            <person name="Sikorski J."/>
            <person name="Davenport K."/>
            <person name="Lucas S."/>
            <person name="Glavina Del Rio T."/>
            <person name="Tice H."/>
            <person name="Cheng J."/>
            <person name="Goodwin L."/>
            <person name="Pitluck S."/>
            <person name="Liolios K."/>
            <person name="Ivanova N."/>
            <person name="Mavromatis K."/>
            <person name="Ovchinnikova G."/>
            <person name="Pati A."/>
            <person name="Chen A."/>
            <person name="Palaniappan K."/>
            <person name="Land M."/>
            <person name="Hauser L."/>
            <person name="Chang Y."/>
            <person name="Jeffries C."/>
            <person name="Tapia R."/>
            <person name="Brettin T."/>
            <person name="Detter J."/>
            <person name="Han C."/>
            <person name="Yasawong M."/>
            <person name="Rohde M."/>
            <person name="Tindall B."/>
            <person name="Goker M."/>
            <person name="Woyke T."/>
            <person name="Bristow J."/>
            <person name="Eisen J."/>
            <person name="Markowitz V."/>
            <person name="Hugenholtz P."/>
            <person name="Kyrpides N."/>
            <person name="Klenk H."/>
            <person name="Lapidus A."/>
        </authorList>
    </citation>
    <scope>NUCLEOTIDE SEQUENCE [LARGE SCALE GENOMIC DNA]</scope>
    <source>
        <strain evidence="8">DSM 9799 / CCM 4581 / KCTC 23876 / PAT</strain>
    </source>
</reference>
<evidence type="ECO:0000259" key="6">
    <source>
        <dbReference type="Pfam" id="PF00892"/>
    </source>
</evidence>
<dbReference type="Proteomes" id="UP000006683">
    <property type="component" value="Chromosome"/>
</dbReference>
<dbReference type="AlphaFoldDB" id="E1SQP6"/>
<feature type="transmembrane region" description="Helical" evidence="5">
    <location>
        <begin position="203"/>
        <end position="222"/>
    </location>
</feature>
<dbReference type="SUPFAM" id="SSF103481">
    <property type="entry name" value="Multidrug resistance efflux transporter EmrE"/>
    <property type="match status" value="1"/>
</dbReference>
<keyword evidence="3 5" id="KW-1133">Transmembrane helix</keyword>
<evidence type="ECO:0000313" key="8">
    <source>
        <dbReference type="Proteomes" id="UP000006683"/>
    </source>
</evidence>
<evidence type="ECO:0000256" key="2">
    <source>
        <dbReference type="ARBA" id="ARBA00022692"/>
    </source>
</evidence>
<dbReference type="KEGG" id="fbl:Fbal_1640"/>
<dbReference type="PANTHER" id="PTHR32322:SF9">
    <property type="entry name" value="AMINO-ACID METABOLITE EFFLUX PUMP-RELATED"/>
    <property type="match status" value="1"/>
</dbReference>
<dbReference type="eggNOG" id="COG0697">
    <property type="taxonomic scope" value="Bacteria"/>
</dbReference>
<keyword evidence="2 5" id="KW-0812">Transmembrane</keyword>
<sequence>MKSLVATALALIAFAGNSVLCRLALGDQQIDAASFTSIRLLSGIAVLLFIASFGQSAAPRGSQGSWKAAFFLFLYALTFSYAYLTLETGTGALILFGAVQVSMMLISYLAGDRFLPIEWLGLILAFAGFTYLMLPGVSTPSLTGFTLMAIAGIAWGAYTLLGRSADNPLLTTRDNFLRTLPFTLILLILTIDTQQLSTQGVALAMLSGGVMSGIGYALWYYALSDLSAIRAAILQLLVPIIAAIGGILFAGESLSARLLLASVLILGGILLVILAKQRR</sequence>
<protein>
    <recommendedName>
        <fullName evidence="6">EamA domain-containing protein</fullName>
    </recommendedName>
</protein>
<dbReference type="Pfam" id="PF00892">
    <property type="entry name" value="EamA"/>
    <property type="match status" value="1"/>
</dbReference>
<dbReference type="InterPro" id="IPR050638">
    <property type="entry name" value="AA-Vitamin_Transporters"/>
</dbReference>
<keyword evidence="4 5" id="KW-0472">Membrane</keyword>
<feature type="transmembrane region" description="Helical" evidence="5">
    <location>
        <begin position="175"/>
        <end position="191"/>
    </location>
</feature>
<dbReference type="GO" id="GO:0016020">
    <property type="term" value="C:membrane"/>
    <property type="evidence" value="ECO:0007669"/>
    <property type="project" value="UniProtKB-SubCell"/>
</dbReference>
<feature type="transmembrane region" description="Helical" evidence="5">
    <location>
        <begin position="142"/>
        <end position="163"/>
    </location>
</feature>
<evidence type="ECO:0000256" key="3">
    <source>
        <dbReference type="ARBA" id="ARBA00022989"/>
    </source>
</evidence>
<evidence type="ECO:0000256" key="1">
    <source>
        <dbReference type="ARBA" id="ARBA00004141"/>
    </source>
</evidence>
<dbReference type="EMBL" id="CP002209">
    <property type="protein sequence ID" value="ADN75844.1"/>
    <property type="molecule type" value="Genomic_DNA"/>
</dbReference>
<dbReference type="HOGENOM" id="CLU_069324_0_0_6"/>
<feature type="transmembrane region" description="Helical" evidence="5">
    <location>
        <begin position="36"/>
        <end position="54"/>
    </location>
</feature>
<dbReference type="PANTHER" id="PTHR32322">
    <property type="entry name" value="INNER MEMBRANE TRANSPORTER"/>
    <property type="match status" value="1"/>
</dbReference>
<accession>E1SQP6</accession>
<organism evidence="7 8">
    <name type="scientific">Ferrimonas balearica (strain DSM 9799 / CCM 4581 / KCTC 23876 / PAT)</name>
    <dbReference type="NCBI Taxonomy" id="550540"/>
    <lineage>
        <taxon>Bacteria</taxon>
        <taxon>Pseudomonadati</taxon>
        <taxon>Pseudomonadota</taxon>
        <taxon>Gammaproteobacteria</taxon>
        <taxon>Alteromonadales</taxon>
        <taxon>Ferrimonadaceae</taxon>
        <taxon>Ferrimonas</taxon>
    </lineage>
</organism>
<evidence type="ECO:0000256" key="4">
    <source>
        <dbReference type="ARBA" id="ARBA00023136"/>
    </source>
</evidence>